<proteinExistence type="predicted"/>
<comment type="caution">
    <text evidence="1">The sequence shown here is derived from an EMBL/GenBank/DDBJ whole genome shotgun (WGS) entry which is preliminary data.</text>
</comment>
<accession>A0AAV2TBC3</accession>
<evidence type="ECO:0000313" key="1">
    <source>
        <dbReference type="EMBL" id="CAL5133728.1"/>
    </source>
</evidence>
<dbReference type="EMBL" id="CAXLJL010000157">
    <property type="protein sequence ID" value="CAL5133728.1"/>
    <property type="molecule type" value="Genomic_DNA"/>
</dbReference>
<organism evidence="1 2">
    <name type="scientific">Calicophoron daubneyi</name>
    <name type="common">Rumen fluke</name>
    <name type="synonym">Paramphistomum daubneyi</name>
    <dbReference type="NCBI Taxonomy" id="300641"/>
    <lineage>
        <taxon>Eukaryota</taxon>
        <taxon>Metazoa</taxon>
        <taxon>Spiralia</taxon>
        <taxon>Lophotrochozoa</taxon>
        <taxon>Platyhelminthes</taxon>
        <taxon>Trematoda</taxon>
        <taxon>Digenea</taxon>
        <taxon>Plagiorchiida</taxon>
        <taxon>Pronocephalata</taxon>
        <taxon>Paramphistomoidea</taxon>
        <taxon>Paramphistomidae</taxon>
        <taxon>Calicophoron</taxon>
    </lineage>
</organism>
<evidence type="ECO:0000313" key="2">
    <source>
        <dbReference type="Proteomes" id="UP001497525"/>
    </source>
</evidence>
<protein>
    <submittedName>
        <fullName evidence="1">Uncharacterized protein</fullName>
    </submittedName>
</protein>
<dbReference type="Proteomes" id="UP001497525">
    <property type="component" value="Unassembled WGS sequence"/>
</dbReference>
<dbReference type="AlphaFoldDB" id="A0AAV2TBC3"/>
<reference evidence="1" key="1">
    <citation type="submission" date="2024-06" db="EMBL/GenBank/DDBJ databases">
        <authorList>
            <person name="Liu X."/>
            <person name="Lenzi L."/>
            <person name="Haldenby T S."/>
            <person name="Uol C."/>
        </authorList>
    </citation>
    <scope>NUCLEOTIDE SEQUENCE</scope>
</reference>
<name>A0AAV2TBC3_CALDB</name>
<gene>
    <name evidence="1" type="ORF">CDAUBV1_LOCUS6976</name>
</gene>
<sequence length="446" mass="50184">MFARSFLRLIRSHRVHIAMRDRVQVCFMRTHRYPPISSGQTTTPLSMCFCTDSSPTCQITSKLIDENSLVQCFHTKLLQSNLSELLKLAALEVQLGRWHRSSSTSDPEGPLPPIDRFLIEPLTRTLQLDAAPVLQLIYFVCGLSSEWLDSCAAVLQCNEPARIRLELLNPSRLLMDCLDPLAHVGIRNPQKLLTRCPDLILACAVPPPQLSLNKDDTGSKKSEHRRETALTSALDEIGSLIARNDLVSLINRFPAVLLRPPNELAEMYTYLTEEMGLQSTEIIRFAKTPNHRHSLRHISGLRLVACPAWCLPIEHVRARHSLSLLAGCWPPKNSIDETKVSPDEKLAALLTCSPGEFWSWLRRSPGKVSGTNQSVSELERAVAFKADDVKIFEHMISRVVHDTEKSTDDDSYIQVSRFCLDQDNDVDNDFSEPFGHTLDVSSNTRN</sequence>